<evidence type="ECO:0000313" key="3">
    <source>
        <dbReference type="Proteomes" id="UP000747399"/>
    </source>
</evidence>
<gene>
    <name evidence="2" type="ORF">Vafri_16406</name>
</gene>
<dbReference type="Proteomes" id="UP000747399">
    <property type="component" value="Unassembled WGS sequence"/>
</dbReference>
<name>A0A8J4BIS5_9CHLO</name>
<dbReference type="EMBL" id="BNCO01000049">
    <property type="protein sequence ID" value="GIL62130.1"/>
    <property type="molecule type" value="Genomic_DNA"/>
</dbReference>
<comment type="caution">
    <text evidence="2">The sequence shown here is derived from an EMBL/GenBank/DDBJ whole genome shotgun (WGS) entry which is preliminary data.</text>
</comment>
<dbReference type="AlphaFoldDB" id="A0A8J4BIS5"/>
<organism evidence="2 3">
    <name type="scientific">Volvox africanus</name>
    <dbReference type="NCBI Taxonomy" id="51714"/>
    <lineage>
        <taxon>Eukaryota</taxon>
        <taxon>Viridiplantae</taxon>
        <taxon>Chlorophyta</taxon>
        <taxon>core chlorophytes</taxon>
        <taxon>Chlorophyceae</taxon>
        <taxon>CS clade</taxon>
        <taxon>Chlamydomonadales</taxon>
        <taxon>Volvocaceae</taxon>
        <taxon>Volvox</taxon>
    </lineage>
</organism>
<feature type="region of interest" description="Disordered" evidence="1">
    <location>
        <begin position="91"/>
        <end position="123"/>
    </location>
</feature>
<protein>
    <submittedName>
        <fullName evidence="2">Uncharacterized protein</fullName>
    </submittedName>
</protein>
<reference evidence="2" key="1">
    <citation type="journal article" date="2021" name="Proc. Natl. Acad. Sci. U.S.A.">
        <title>Three genomes in the algal genus Volvox reveal the fate of a haploid sex-determining region after a transition to homothallism.</title>
        <authorList>
            <person name="Yamamoto K."/>
            <person name="Hamaji T."/>
            <person name="Kawai-Toyooka H."/>
            <person name="Matsuzaki R."/>
            <person name="Takahashi F."/>
            <person name="Nishimura Y."/>
            <person name="Kawachi M."/>
            <person name="Noguchi H."/>
            <person name="Minakuchi Y."/>
            <person name="Umen J.G."/>
            <person name="Toyoda A."/>
            <person name="Nozaki H."/>
        </authorList>
    </citation>
    <scope>NUCLEOTIDE SEQUENCE</scope>
    <source>
        <strain evidence="2">NIES-3780</strain>
    </source>
</reference>
<evidence type="ECO:0000256" key="1">
    <source>
        <dbReference type="SAM" id="MobiDB-lite"/>
    </source>
</evidence>
<evidence type="ECO:0000313" key="2">
    <source>
        <dbReference type="EMBL" id="GIL62130.1"/>
    </source>
</evidence>
<feature type="region of interest" description="Disordered" evidence="1">
    <location>
        <begin position="1"/>
        <end position="57"/>
    </location>
</feature>
<sequence>MSLTGSPPRVGERHGHPRHHHPHADSDTDEERPEDPSVAQPLIGTRPWPDGVGNSSLAPSLLALADVDAEAGVTGAWEGRRSLDLDGTFARSRSDSWASGCGDGEAGADTGADRHLQGESGTYTTHTTYMSTLASESSTQLA</sequence>
<keyword evidence="3" id="KW-1185">Reference proteome</keyword>
<proteinExistence type="predicted"/>
<accession>A0A8J4BIS5</accession>